<feature type="transmembrane region" description="Helical" evidence="6">
    <location>
        <begin position="358"/>
        <end position="378"/>
    </location>
</feature>
<keyword evidence="4 6" id="KW-1133">Transmembrane helix</keyword>
<evidence type="ECO:0000256" key="3">
    <source>
        <dbReference type="ARBA" id="ARBA00022692"/>
    </source>
</evidence>
<dbReference type="GO" id="GO:0005886">
    <property type="term" value="C:plasma membrane"/>
    <property type="evidence" value="ECO:0007669"/>
    <property type="project" value="UniProtKB-SubCell"/>
</dbReference>
<dbReference type="Proteomes" id="UP001165292">
    <property type="component" value="Unassembled WGS sequence"/>
</dbReference>
<proteinExistence type="predicted"/>
<feature type="transmembrane region" description="Helical" evidence="6">
    <location>
        <begin position="384"/>
        <end position="404"/>
    </location>
</feature>
<dbReference type="InterPro" id="IPR050833">
    <property type="entry name" value="Poly_Biosynth_Transport"/>
</dbReference>
<feature type="transmembrane region" description="Helical" evidence="6">
    <location>
        <begin position="85"/>
        <end position="106"/>
    </location>
</feature>
<feature type="transmembrane region" description="Helical" evidence="6">
    <location>
        <begin position="151"/>
        <end position="171"/>
    </location>
</feature>
<keyword evidence="5 6" id="KW-0472">Membrane</keyword>
<evidence type="ECO:0000256" key="2">
    <source>
        <dbReference type="ARBA" id="ARBA00022475"/>
    </source>
</evidence>
<dbReference type="RefSeq" id="WP_253164521.1">
    <property type="nucleotide sequence ID" value="NZ_JAMYBS010000031.1"/>
</dbReference>
<protein>
    <submittedName>
        <fullName evidence="7">Oligosaccharide flippase family protein</fullName>
    </submittedName>
</protein>
<organism evidence="7 8">
    <name type="scientific">Stutzerimonas nitrititolerans</name>
    <dbReference type="NCBI Taxonomy" id="2482751"/>
    <lineage>
        <taxon>Bacteria</taxon>
        <taxon>Pseudomonadati</taxon>
        <taxon>Pseudomonadota</taxon>
        <taxon>Gammaproteobacteria</taxon>
        <taxon>Pseudomonadales</taxon>
        <taxon>Pseudomonadaceae</taxon>
        <taxon>Stutzerimonas</taxon>
    </lineage>
</organism>
<dbReference type="PANTHER" id="PTHR30250:SF11">
    <property type="entry name" value="O-ANTIGEN TRANSPORTER-RELATED"/>
    <property type="match status" value="1"/>
</dbReference>
<keyword evidence="3 6" id="KW-0812">Transmembrane</keyword>
<evidence type="ECO:0000313" key="7">
    <source>
        <dbReference type="EMBL" id="MCO7546705.1"/>
    </source>
</evidence>
<feature type="transmembrane region" description="Helical" evidence="6">
    <location>
        <begin position="43"/>
        <end position="65"/>
    </location>
</feature>
<evidence type="ECO:0000313" key="8">
    <source>
        <dbReference type="Proteomes" id="UP001165292"/>
    </source>
</evidence>
<dbReference type="AlphaFoldDB" id="A0AA41WQF6"/>
<dbReference type="InterPro" id="IPR002797">
    <property type="entry name" value="Polysacc_synth"/>
</dbReference>
<accession>A0AA41WQF6</accession>
<feature type="transmembrane region" description="Helical" evidence="6">
    <location>
        <begin position="294"/>
        <end position="318"/>
    </location>
</feature>
<keyword evidence="2" id="KW-1003">Cell membrane</keyword>
<feature type="transmembrane region" description="Helical" evidence="6">
    <location>
        <begin position="330"/>
        <end position="351"/>
    </location>
</feature>
<evidence type="ECO:0000256" key="1">
    <source>
        <dbReference type="ARBA" id="ARBA00004651"/>
    </source>
</evidence>
<feature type="transmembrane region" description="Helical" evidence="6">
    <location>
        <begin position="12"/>
        <end position="31"/>
    </location>
</feature>
<comment type="caution">
    <text evidence="7">The sequence shown here is derived from an EMBL/GenBank/DDBJ whole genome shotgun (WGS) entry which is preliminary data.</text>
</comment>
<feature type="transmembrane region" description="Helical" evidence="6">
    <location>
        <begin position="177"/>
        <end position="195"/>
    </location>
</feature>
<evidence type="ECO:0000256" key="6">
    <source>
        <dbReference type="SAM" id="Phobius"/>
    </source>
</evidence>
<dbReference type="EMBL" id="JAMYBS010000031">
    <property type="protein sequence ID" value="MCO7546705.1"/>
    <property type="molecule type" value="Genomic_DNA"/>
</dbReference>
<gene>
    <name evidence="7" type="ORF">NJF43_18295</name>
</gene>
<dbReference type="PANTHER" id="PTHR30250">
    <property type="entry name" value="PST FAMILY PREDICTED COLANIC ACID TRANSPORTER"/>
    <property type="match status" value="1"/>
</dbReference>
<sequence length="423" mass="47185">MISKKLLRKGSIFLLANVLNASIPFLLLPILTRVLSPEDYGVIAMFTVFLSFVGAFVGLSVHGAVSVNYFKMTEERFSEFISSSLILLIVSAVGGLAVVGMLGRFLEELIGLPYKWMLIAILVSFFQFILNIQLTVWVVKGEAVRYGVAQVSQTFLNAFGSLFLIFIVGMLWEGRLIGQSITVIFFGIISLLLLYKGGLLRRPSRLQVDVADALKFGVPLIPHAIGAFAIHSTDRVVIANILDVAMVGIYMVAMQLGQAISLLCDSFNKVYSPWLMESLGGQQVDKIKLVNNSYMAMCVFILVGLTWAAVATFLLPYIAGDKFEGARDLILIMCVAFSFTGLYYVVANFIFYSKDTRYLALVTFFCGFINAPLTYLLVKHYALLGAAYSFLIVQILFFLITWCLSSRVYPMPWFYFLKRRSHA</sequence>
<evidence type="ECO:0000256" key="4">
    <source>
        <dbReference type="ARBA" id="ARBA00022989"/>
    </source>
</evidence>
<feature type="transmembrane region" description="Helical" evidence="6">
    <location>
        <begin position="118"/>
        <end position="139"/>
    </location>
</feature>
<comment type="subcellular location">
    <subcellularLocation>
        <location evidence="1">Cell membrane</location>
        <topology evidence="1">Multi-pass membrane protein</topology>
    </subcellularLocation>
</comment>
<reference evidence="7" key="1">
    <citation type="submission" date="2022-06" db="EMBL/GenBank/DDBJ databases">
        <title>Detection of beta-lactamases in bacteria of animal origin.</title>
        <authorList>
            <person name="Mlynarcik P."/>
            <person name="Zdarska V."/>
            <person name="Chudobova H."/>
            <person name="Prochazkova P."/>
            <person name="Hricova K."/>
            <person name="Mezerova K."/>
            <person name="Bardon J."/>
            <person name="Dolejska M."/>
            <person name="Sukkar I."/>
            <person name="Kolar M."/>
        </authorList>
    </citation>
    <scope>NUCLEOTIDE SEQUENCE</scope>
    <source>
        <strain evidence="7">S 300-3</strain>
    </source>
</reference>
<evidence type="ECO:0000256" key="5">
    <source>
        <dbReference type="ARBA" id="ARBA00023136"/>
    </source>
</evidence>
<dbReference type="Pfam" id="PF01943">
    <property type="entry name" value="Polysacc_synt"/>
    <property type="match status" value="1"/>
</dbReference>
<name>A0AA41WQF6_9GAMM</name>